<dbReference type="InterPro" id="IPR050828">
    <property type="entry name" value="C-type_lectin/matrix_domain"/>
</dbReference>
<dbReference type="SUPFAM" id="SSF56436">
    <property type="entry name" value="C-type lectin-like"/>
    <property type="match status" value="1"/>
</dbReference>
<accession>A0A8C2SQ65</accession>
<dbReference type="Proteomes" id="UP000694412">
    <property type="component" value="Unassembled WGS sequence"/>
</dbReference>
<dbReference type="PANTHER" id="PTHR45710:SF26">
    <property type="entry name" value="RH26557P"/>
    <property type="match status" value="1"/>
</dbReference>
<dbReference type="PANTHER" id="PTHR45710">
    <property type="entry name" value="C-TYPE LECTIN DOMAIN-CONTAINING PROTEIN 180"/>
    <property type="match status" value="1"/>
</dbReference>
<sequence length="383" mass="43356">MWLLIVLLVVGCFGGGGGGFFFFFFLEKKMLKEHSLPPPPPLTALPSPLNQPTPEELTCFPNPINKMGEVVFFFMGWGVKEGSEMAQNVGADENWELNKDMLLEDQPPRKAPYRAVLSFLPSPPQRPIALLALLLALSFVFLMALSIANSRRVSAMQEELERARLQDKQSHSTAWHNLSKVQQGLDTQLSAELRVIHSHLLNVSREVEEVQQKMEQCRAECGMEMKDRIQALEGREALQPALKQLEELKQEQNRISTLLSTTIEETRNLTEMFCTSCPVGWQQFAKTCYYFSTEGKTWVEARAACSMLGAQLAIVNSEMENKFLANHIMEIRAFWLGLNDMNREGEWEWLDGQPLSISYVPLPKTAGFSPVLLPHRTHSNTVM</sequence>
<reference evidence="4" key="2">
    <citation type="submission" date="2025-09" db="UniProtKB">
        <authorList>
            <consortium name="Ensembl"/>
        </authorList>
    </citation>
    <scope>IDENTIFICATION</scope>
</reference>
<name>A0A8C2SQ65_COTJA</name>
<dbReference type="AlphaFoldDB" id="A0A8C2SQ65"/>
<evidence type="ECO:0000256" key="2">
    <source>
        <dbReference type="SAM" id="Phobius"/>
    </source>
</evidence>
<dbReference type="PROSITE" id="PS50041">
    <property type="entry name" value="C_TYPE_LECTIN_2"/>
    <property type="match status" value="1"/>
</dbReference>
<reference evidence="4" key="1">
    <citation type="submission" date="2025-08" db="UniProtKB">
        <authorList>
            <consortium name="Ensembl"/>
        </authorList>
    </citation>
    <scope>IDENTIFICATION</scope>
</reference>
<dbReference type="Gene3D" id="3.10.100.10">
    <property type="entry name" value="Mannose-Binding Protein A, subunit A"/>
    <property type="match status" value="1"/>
</dbReference>
<dbReference type="InterPro" id="IPR016186">
    <property type="entry name" value="C-type_lectin-like/link_sf"/>
</dbReference>
<dbReference type="InterPro" id="IPR016187">
    <property type="entry name" value="CTDL_fold"/>
</dbReference>
<dbReference type="Pfam" id="PF00059">
    <property type="entry name" value="Lectin_C"/>
    <property type="match status" value="1"/>
</dbReference>
<proteinExistence type="predicted"/>
<comment type="subcellular location">
    <subcellularLocation>
        <location evidence="1">Cell membrane</location>
        <topology evidence="1">Single-pass type II membrane protein</topology>
    </subcellularLocation>
</comment>
<feature type="domain" description="C-type lectin" evidence="3">
    <location>
        <begin position="284"/>
        <end position="359"/>
    </location>
</feature>
<keyword evidence="2" id="KW-1133">Transmembrane helix</keyword>
<dbReference type="GO" id="GO:0005886">
    <property type="term" value="C:plasma membrane"/>
    <property type="evidence" value="ECO:0007669"/>
    <property type="project" value="UniProtKB-SubCell"/>
</dbReference>
<keyword evidence="2" id="KW-0472">Membrane</keyword>
<evidence type="ECO:0000313" key="5">
    <source>
        <dbReference type="Proteomes" id="UP000694412"/>
    </source>
</evidence>
<feature type="transmembrane region" description="Helical" evidence="2">
    <location>
        <begin position="6"/>
        <end position="26"/>
    </location>
</feature>
<keyword evidence="2" id="KW-0812">Transmembrane</keyword>
<dbReference type="Ensembl" id="ENSCJPT00005003843.1">
    <property type="protein sequence ID" value="ENSCJPP00005002156.1"/>
    <property type="gene ID" value="ENSCJPG00005002311.1"/>
</dbReference>
<organism evidence="4 5">
    <name type="scientific">Coturnix japonica</name>
    <name type="common">Japanese quail</name>
    <name type="synonym">Coturnix coturnix japonica</name>
    <dbReference type="NCBI Taxonomy" id="93934"/>
    <lineage>
        <taxon>Eukaryota</taxon>
        <taxon>Metazoa</taxon>
        <taxon>Chordata</taxon>
        <taxon>Craniata</taxon>
        <taxon>Vertebrata</taxon>
        <taxon>Euteleostomi</taxon>
        <taxon>Archelosauria</taxon>
        <taxon>Archosauria</taxon>
        <taxon>Dinosauria</taxon>
        <taxon>Saurischia</taxon>
        <taxon>Theropoda</taxon>
        <taxon>Coelurosauria</taxon>
        <taxon>Aves</taxon>
        <taxon>Neognathae</taxon>
        <taxon>Galloanserae</taxon>
        <taxon>Galliformes</taxon>
        <taxon>Phasianidae</taxon>
        <taxon>Perdicinae</taxon>
        <taxon>Coturnix</taxon>
    </lineage>
</organism>
<evidence type="ECO:0000256" key="1">
    <source>
        <dbReference type="ARBA" id="ARBA00004401"/>
    </source>
</evidence>
<dbReference type="GeneTree" id="ENSGT01030000234575"/>
<evidence type="ECO:0000313" key="4">
    <source>
        <dbReference type="Ensembl" id="ENSCJPP00005002156.1"/>
    </source>
</evidence>
<protein>
    <submittedName>
        <fullName evidence="4">CD209 antigen-like protein C</fullName>
    </submittedName>
</protein>
<keyword evidence="5" id="KW-1185">Reference proteome</keyword>
<dbReference type="SMART" id="SM00034">
    <property type="entry name" value="CLECT"/>
    <property type="match status" value="1"/>
</dbReference>
<evidence type="ECO:0000259" key="3">
    <source>
        <dbReference type="PROSITE" id="PS50041"/>
    </source>
</evidence>
<dbReference type="InterPro" id="IPR001304">
    <property type="entry name" value="C-type_lectin-like"/>
</dbReference>
<feature type="transmembrane region" description="Helical" evidence="2">
    <location>
        <begin position="128"/>
        <end position="148"/>
    </location>
</feature>